<evidence type="ECO:0000256" key="3">
    <source>
        <dbReference type="ARBA" id="ARBA00022833"/>
    </source>
</evidence>
<dbReference type="EMBL" id="LCBS01000003">
    <property type="protein sequence ID" value="KKS17374.1"/>
    <property type="molecule type" value="Genomic_DNA"/>
</dbReference>
<dbReference type="InterPro" id="IPR019761">
    <property type="entry name" value="DNA-dir_RNA_pol-M_15_CS"/>
</dbReference>
<dbReference type="Proteomes" id="UP000034163">
    <property type="component" value="Unassembled WGS sequence"/>
</dbReference>
<evidence type="ECO:0000256" key="2">
    <source>
        <dbReference type="ARBA" id="ARBA00022723"/>
    </source>
</evidence>
<accession>A0A0G0WXA9</accession>
<evidence type="ECO:0008006" key="7">
    <source>
        <dbReference type="Google" id="ProtNLM"/>
    </source>
</evidence>
<gene>
    <name evidence="5" type="ORF">UU72_C0003G0035</name>
</gene>
<sequence>MAPGQNTITCSNCSSIRLVNWKYCPSCGAHLITEGKLRMVGRRWCNRCKENRNINLTVWDGKDVHYIEAKYCHICGTKLENTVKEPVISWDI</sequence>
<evidence type="ECO:0000313" key="5">
    <source>
        <dbReference type="EMBL" id="KKS17374.1"/>
    </source>
</evidence>
<keyword evidence="4" id="KW-0804">Transcription</keyword>
<evidence type="ECO:0000256" key="1">
    <source>
        <dbReference type="ARBA" id="ARBA00008925"/>
    </source>
</evidence>
<evidence type="ECO:0000313" key="6">
    <source>
        <dbReference type="Proteomes" id="UP000034163"/>
    </source>
</evidence>
<dbReference type="PROSITE" id="PS01030">
    <property type="entry name" value="RNA_POL_M_15KD"/>
    <property type="match status" value="1"/>
</dbReference>
<reference evidence="5 6" key="1">
    <citation type="journal article" date="2015" name="Nature">
        <title>rRNA introns, odd ribosomes, and small enigmatic genomes across a large radiation of phyla.</title>
        <authorList>
            <person name="Brown C.T."/>
            <person name="Hug L.A."/>
            <person name="Thomas B.C."/>
            <person name="Sharon I."/>
            <person name="Castelle C.J."/>
            <person name="Singh A."/>
            <person name="Wilkins M.J."/>
            <person name="Williams K.H."/>
            <person name="Banfield J.F."/>
        </authorList>
    </citation>
    <scope>NUCLEOTIDE SEQUENCE [LARGE SCALE GENOMIC DNA]</scope>
</reference>
<proteinExistence type="inferred from homology"/>
<evidence type="ECO:0000256" key="4">
    <source>
        <dbReference type="ARBA" id="ARBA00023163"/>
    </source>
</evidence>
<protein>
    <recommendedName>
        <fullName evidence="7">DZANK-type domain-containing protein</fullName>
    </recommendedName>
</protein>
<comment type="caution">
    <text evidence="5">The sequence shown here is derived from an EMBL/GenBank/DDBJ whole genome shotgun (WGS) entry which is preliminary data.</text>
</comment>
<organism evidence="5 6">
    <name type="scientific">candidate division WWE3 bacterium GW2011_GWB1_41_6</name>
    <dbReference type="NCBI Taxonomy" id="1619112"/>
    <lineage>
        <taxon>Bacteria</taxon>
        <taxon>Katanobacteria</taxon>
    </lineage>
</organism>
<keyword evidence="3" id="KW-0862">Zinc</keyword>
<dbReference type="GO" id="GO:0046872">
    <property type="term" value="F:metal ion binding"/>
    <property type="evidence" value="ECO:0007669"/>
    <property type="project" value="UniProtKB-KW"/>
</dbReference>
<keyword evidence="2" id="KW-0479">Metal-binding</keyword>
<dbReference type="AlphaFoldDB" id="A0A0G0WXA9"/>
<comment type="similarity">
    <text evidence="1">Belongs to the archaeal RpoM/eukaryotic RPA12/RPB9/RPC11 RNA polymerase family.</text>
</comment>
<name>A0A0G0WXA9_UNCKA</name>